<keyword evidence="1" id="KW-0812">Transmembrane</keyword>
<accession>A0A4C1XM75</accession>
<keyword evidence="1" id="KW-1133">Transmembrane helix</keyword>
<evidence type="ECO:0000259" key="2">
    <source>
        <dbReference type="Pfam" id="PF16020"/>
    </source>
</evidence>
<comment type="caution">
    <text evidence="3">The sequence shown here is derived from an EMBL/GenBank/DDBJ whole genome shotgun (WGS) entry which is preliminary data.</text>
</comment>
<evidence type="ECO:0000256" key="1">
    <source>
        <dbReference type="SAM" id="Phobius"/>
    </source>
</evidence>
<evidence type="ECO:0000313" key="3">
    <source>
        <dbReference type="EMBL" id="GBP63377.1"/>
    </source>
</evidence>
<dbReference type="InterPro" id="IPR031973">
    <property type="entry name" value="Deltameth_res_prag01"/>
</dbReference>
<dbReference type="AlphaFoldDB" id="A0A4C1XM75"/>
<keyword evidence="4" id="KW-1185">Reference proteome</keyword>
<dbReference type="EMBL" id="BGZK01000868">
    <property type="protein sequence ID" value="GBP63377.1"/>
    <property type="molecule type" value="Genomic_DNA"/>
</dbReference>
<reference evidence="3 4" key="1">
    <citation type="journal article" date="2019" name="Commun. Biol.">
        <title>The bagworm genome reveals a unique fibroin gene that provides high tensile strength.</title>
        <authorList>
            <person name="Kono N."/>
            <person name="Nakamura H."/>
            <person name="Ohtoshi R."/>
            <person name="Tomita M."/>
            <person name="Numata K."/>
            <person name="Arakawa K."/>
        </authorList>
    </citation>
    <scope>NUCLEOTIDE SEQUENCE [LARGE SCALE GENOMIC DNA]</scope>
</reference>
<feature type="domain" description="Deltamethrin resistance protein prag01" evidence="2">
    <location>
        <begin position="29"/>
        <end position="80"/>
    </location>
</feature>
<proteinExistence type="predicted"/>
<sequence length="92" mass="10894">MGLLRKCVSPILTIKRFKASPVQCYPHMNELPVPWCPWQPWYEERQRYYGSVLIAGFLWWCFSFGMVQYTGGIFLNWHLPEMPPRGPKTEPC</sequence>
<organism evidence="3 4">
    <name type="scientific">Eumeta variegata</name>
    <name type="common">Bagworm moth</name>
    <name type="synonym">Eumeta japonica</name>
    <dbReference type="NCBI Taxonomy" id="151549"/>
    <lineage>
        <taxon>Eukaryota</taxon>
        <taxon>Metazoa</taxon>
        <taxon>Ecdysozoa</taxon>
        <taxon>Arthropoda</taxon>
        <taxon>Hexapoda</taxon>
        <taxon>Insecta</taxon>
        <taxon>Pterygota</taxon>
        <taxon>Neoptera</taxon>
        <taxon>Endopterygota</taxon>
        <taxon>Lepidoptera</taxon>
        <taxon>Glossata</taxon>
        <taxon>Ditrysia</taxon>
        <taxon>Tineoidea</taxon>
        <taxon>Psychidae</taxon>
        <taxon>Oiketicinae</taxon>
        <taxon>Eumeta</taxon>
    </lineage>
</organism>
<feature type="transmembrane region" description="Helical" evidence="1">
    <location>
        <begin position="48"/>
        <end position="75"/>
    </location>
</feature>
<dbReference type="Proteomes" id="UP000299102">
    <property type="component" value="Unassembled WGS sequence"/>
</dbReference>
<keyword evidence="1" id="KW-0472">Membrane</keyword>
<evidence type="ECO:0000313" key="4">
    <source>
        <dbReference type="Proteomes" id="UP000299102"/>
    </source>
</evidence>
<dbReference type="OrthoDB" id="9981889at2759"/>
<protein>
    <recommendedName>
        <fullName evidence="2">Deltamethrin resistance protein prag01 domain-containing protein</fullName>
    </recommendedName>
</protein>
<gene>
    <name evidence="3" type="ORF">EVAR_56488_1</name>
</gene>
<dbReference type="Pfam" id="PF16020">
    <property type="entry name" value="Deltameth_res"/>
    <property type="match status" value="1"/>
</dbReference>
<name>A0A4C1XM75_EUMVA</name>